<reference evidence="11" key="1">
    <citation type="submission" date="2021-06" db="EMBL/GenBank/DDBJ databases">
        <authorList>
            <person name="Kallberg Y."/>
            <person name="Tangrot J."/>
            <person name="Rosling A."/>
        </authorList>
    </citation>
    <scope>NUCLEOTIDE SEQUENCE</scope>
    <source>
        <strain evidence="11">FL130A</strain>
    </source>
</reference>
<keyword evidence="4 8" id="KW-0548">Nucleotidyltransferase</keyword>
<evidence type="ECO:0000313" key="12">
    <source>
        <dbReference type="Proteomes" id="UP000789508"/>
    </source>
</evidence>
<evidence type="ECO:0000259" key="9">
    <source>
        <dbReference type="Pfam" id="PF05183"/>
    </source>
</evidence>
<dbReference type="GO" id="GO:0030422">
    <property type="term" value="P:siRNA processing"/>
    <property type="evidence" value="ECO:0007669"/>
    <property type="project" value="TreeGrafter"/>
</dbReference>
<gene>
    <name evidence="11" type="ORF">ALEPTO_LOCUS12585</name>
</gene>
<dbReference type="OrthoDB" id="6513042at2759"/>
<dbReference type="PANTHER" id="PTHR23079">
    <property type="entry name" value="RNA-DEPENDENT RNA POLYMERASE"/>
    <property type="match status" value="1"/>
</dbReference>
<evidence type="ECO:0000313" key="11">
    <source>
        <dbReference type="EMBL" id="CAG8729921.1"/>
    </source>
</evidence>
<keyword evidence="2 8" id="KW-0696">RNA-directed RNA polymerase</keyword>
<feature type="non-terminal residue" evidence="11">
    <location>
        <position position="1"/>
    </location>
</feature>
<proteinExistence type="inferred from homology"/>
<dbReference type="PANTHER" id="PTHR23079:SF55">
    <property type="entry name" value="RNA-DIRECTED RNA POLYMERASE"/>
    <property type="match status" value="1"/>
</dbReference>
<evidence type="ECO:0000256" key="3">
    <source>
        <dbReference type="ARBA" id="ARBA00022679"/>
    </source>
</evidence>
<accession>A0A9N9NEE4</accession>
<evidence type="ECO:0000256" key="6">
    <source>
        <dbReference type="ARBA" id="ARBA00023158"/>
    </source>
</evidence>
<dbReference type="GO" id="GO:0031380">
    <property type="term" value="C:nuclear RNA-directed RNA polymerase complex"/>
    <property type="evidence" value="ECO:0007669"/>
    <property type="project" value="TreeGrafter"/>
</dbReference>
<organism evidence="11 12">
    <name type="scientific">Ambispora leptoticha</name>
    <dbReference type="NCBI Taxonomy" id="144679"/>
    <lineage>
        <taxon>Eukaryota</taxon>
        <taxon>Fungi</taxon>
        <taxon>Fungi incertae sedis</taxon>
        <taxon>Mucoromycota</taxon>
        <taxon>Glomeromycotina</taxon>
        <taxon>Glomeromycetes</taxon>
        <taxon>Archaeosporales</taxon>
        <taxon>Ambisporaceae</taxon>
        <taxon>Ambispora</taxon>
    </lineage>
</organism>
<evidence type="ECO:0000256" key="2">
    <source>
        <dbReference type="ARBA" id="ARBA00022484"/>
    </source>
</evidence>
<evidence type="ECO:0000256" key="7">
    <source>
        <dbReference type="ARBA" id="ARBA00048744"/>
    </source>
</evidence>
<dbReference type="AlphaFoldDB" id="A0A9N9NEE4"/>
<comment type="catalytic activity">
    <reaction evidence="7 8">
        <text>RNA(n) + a ribonucleoside 5'-triphosphate = RNA(n+1) + diphosphate</text>
        <dbReference type="Rhea" id="RHEA:21248"/>
        <dbReference type="Rhea" id="RHEA-COMP:14527"/>
        <dbReference type="Rhea" id="RHEA-COMP:17342"/>
        <dbReference type="ChEBI" id="CHEBI:33019"/>
        <dbReference type="ChEBI" id="CHEBI:61557"/>
        <dbReference type="ChEBI" id="CHEBI:140395"/>
        <dbReference type="EC" id="2.7.7.48"/>
    </reaction>
</comment>
<dbReference type="EMBL" id="CAJVPS010029973">
    <property type="protein sequence ID" value="CAG8729921.1"/>
    <property type="molecule type" value="Genomic_DNA"/>
</dbReference>
<keyword evidence="6" id="KW-0943">RNA-mediated gene silencing</keyword>
<dbReference type="GO" id="GO:0003968">
    <property type="term" value="F:RNA-directed RNA polymerase activity"/>
    <property type="evidence" value="ECO:0007669"/>
    <property type="project" value="UniProtKB-KW"/>
</dbReference>
<dbReference type="Pfam" id="PF26253">
    <property type="entry name" value="RdRP_head"/>
    <property type="match status" value="1"/>
</dbReference>
<keyword evidence="12" id="KW-1185">Reference proteome</keyword>
<evidence type="ECO:0000256" key="8">
    <source>
        <dbReference type="RuleBase" id="RU363098"/>
    </source>
</evidence>
<feature type="domain" description="RDRP core" evidence="9">
    <location>
        <begin position="1"/>
        <end position="222"/>
    </location>
</feature>
<dbReference type="InterPro" id="IPR057596">
    <property type="entry name" value="RDRP_core"/>
</dbReference>
<evidence type="ECO:0000259" key="10">
    <source>
        <dbReference type="Pfam" id="PF26253"/>
    </source>
</evidence>
<dbReference type="Pfam" id="PF05183">
    <property type="entry name" value="RdRP"/>
    <property type="match status" value="1"/>
</dbReference>
<sequence length="397" mass="45905">TGILEANEVYVHTSSIIDNDQPLEDEQEIRRKNQVRTGKVLVTRNPCLHPGDVSVLRAVDIPQLYHLKNCIVFSQKGQIPVANTMSGGDLDGDEFFISFYKPIMPSRKYESMRYDRPPRVELPRPVNIEDICDFFVDFMINDRLGSICNLHMALADSYVDGVQNEECLLLASLASKAVDFNKTGQPVDDKLPGIYEYPDFMENKYRNSYESEKILGILYRRIKVNTPQKDPLLNYKKFDITVDEDFLAEGYEDYIEEAITMRDDYNWRLKSLMKKYSIKTEPEIVTGNIIQFRGTDGKKIHDVRETISMEVAVIIQKTRLSFQRDLDDDEDTEHDLPFSSRVPIKITNESKAKASAWYYVTYHRQLHNSLGNNGQLWHDDEIFLSFAWTVSDILLAI</sequence>
<feature type="domain" description="RDRP C-terminal head" evidence="10">
    <location>
        <begin position="243"/>
        <end position="397"/>
    </location>
</feature>
<comment type="caution">
    <text evidence="11">The sequence shown here is derived from an EMBL/GenBank/DDBJ whole genome shotgun (WGS) entry which is preliminary data.</text>
</comment>
<keyword evidence="5 8" id="KW-0694">RNA-binding</keyword>
<evidence type="ECO:0000256" key="4">
    <source>
        <dbReference type="ARBA" id="ARBA00022695"/>
    </source>
</evidence>
<feature type="non-terminal residue" evidence="11">
    <location>
        <position position="397"/>
    </location>
</feature>
<dbReference type="Proteomes" id="UP000789508">
    <property type="component" value="Unassembled WGS sequence"/>
</dbReference>
<evidence type="ECO:0000256" key="5">
    <source>
        <dbReference type="ARBA" id="ARBA00022884"/>
    </source>
</evidence>
<dbReference type="InterPro" id="IPR007855">
    <property type="entry name" value="RDRP"/>
</dbReference>
<keyword evidence="3 8" id="KW-0808">Transferase</keyword>
<evidence type="ECO:0000256" key="1">
    <source>
        <dbReference type="ARBA" id="ARBA00005762"/>
    </source>
</evidence>
<dbReference type="GO" id="GO:0003723">
    <property type="term" value="F:RNA binding"/>
    <property type="evidence" value="ECO:0007669"/>
    <property type="project" value="UniProtKB-KW"/>
</dbReference>
<dbReference type="EC" id="2.7.7.48" evidence="8"/>
<comment type="similarity">
    <text evidence="1 8">Belongs to the RdRP family.</text>
</comment>
<dbReference type="InterPro" id="IPR058752">
    <property type="entry name" value="RDRP_C_head"/>
</dbReference>
<protein>
    <recommendedName>
        <fullName evidence="8">RNA-dependent RNA polymerase</fullName>
        <ecNumber evidence="8">2.7.7.48</ecNumber>
    </recommendedName>
</protein>
<name>A0A9N9NEE4_9GLOM</name>